<organism evidence="2 3">
    <name type="scientific">Tropilaelaps mercedesae</name>
    <dbReference type="NCBI Taxonomy" id="418985"/>
    <lineage>
        <taxon>Eukaryota</taxon>
        <taxon>Metazoa</taxon>
        <taxon>Ecdysozoa</taxon>
        <taxon>Arthropoda</taxon>
        <taxon>Chelicerata</taxon>
        <taxon>Arachnida</taxon>
        <taxon>Acari</taxon>
        <taxon>Parasitiformes</taxon>
        <taxon>Mesostigmata</taxon>
        <taxon>Gamasina</taxon>
        <taxon>Dermanyssoidea</taxon>
        <taxon>Laelapidae</taxon>
        <taxon>Tropilaelaps</taxon>
    </lineage>
</organism>
<evidence type="ECO:0000313" key="3">
    <source>
        <dbReference type="Proteomes" id="UP000192247"/>
    </source>
</evidence>
<protein>
    <submittedName>
        <fullName evidence="2">Uncharacterized protein</fullName>
    </submittedName>
</protein>
<accession>A0A1V9X1C9</accession>
<dbReference type="EMBL" id="MNPL01029525">
    <property type="protein sequence ID" value="OQR67208.1"/>
    <property type="molecule type" value="Genomic_DNA"/>
</dbReference>
<dbReference type="Proteomes" id="UP000192247">
    <property type="component" value="Unassembled WGS sequence"/>
</dbReference>
<sequence>MDKMSKRMCFLLVVLATVMVMGVAVAQEAPNNLNAALEYLEGLDRYYSAKARPRYGRSVGSGPQRLYTGYVNTGERI</sequence>
<evidence type="ECO:0000256" key="1">
    <source>
        <dbReference type="SAM" id="SignalP"/>
    </source>
</evidence>
<proteinExistence type="predicted"/>
<comment type="caution">
    <text evidence="2">The sequence shown here is derived from an EMBL/GenBank/DDBJ whole genome shotgun (WGS) entry which is preliminary data.</text>
</comment>
<dbReference type="InParanoid" id="A0A1V9X1C9"/>
<evidence type="ECO:0000313" key="2">
    <source>
        <dbReference type="EMBL" id="OQR67208.1"/>
    </source>
</evidence>
<gene>
    <name evidence="2" type="ORF">BIW11_13663</name>
</gene>
<feature type="chain" id="PRO_5010708710" evidence="1">
    <location>
        <begin position="27"/>
        <end position="77"/>
    </location>
</feature>
<feature type="signal peptide" evidence="1">
    <location>
        <begin position="1"/>
        <end position="26"/>
    </location>
</feature>
<name>A0A1V9X1C9_9ACAR</name>
<dbReference type="OrthoDB" id="8181631at2759"/>
<reference evidence="2 3" key="1">
    <citation type="journal article" date="2017" name="Gigascience">
        <title>Draft genome of the honey bee ectoparasitic mite, Tropilaelaps mercedesae, is shaped by the parasitic life history.</title>
        <authorList>
            <person name="Dong X."/>
            <person name="Armstrong S.D."/>
            <person name="Xia D."/>
            <person name="Makepeace B.L."/>
            <person name="Darby A.C."/>
            <person name="Kadowaki T."/>
        </authorList>
    </citation>
    <scope>NUCLEOTIDE SEQUENCE [LARGE SCALE GENOMIC DNA]</scope>
    <source>
        <strain evidence="2">Wuxi-XJTLU</strain>
    </source>
</reference>
<keyword evidence="3" id="KW-1185">Reference proteome</keyword>
<dbReference type="AlphaFoldDB" id="A0A1V9X1C9"/>
<keyword evidence="1" id="KW-0732">Signal</keyword>